<dbReference type="PANTHER" id="PTHR11895">
    <property type="entry name" value="TRANSAMIDASE"/>
    <property type="match status" value="1"/>
</dbReference>
<dbReference type="EMBL" id="CP063982">
    <property type="protein sequence ID" value="UOD49318.1"/>
    <property type="molecule type" value="Genomic_DNA"/>
</dbReference>
<feature type="domain" description="Amidase" evidence="1">
    <location>
        <begin position="26"/>
        <end position="440"/>
    </location>
</feature>
<dbReference type="InterPro" id="IPR036928">
    <property type="entry name" value="AS_sf"/>
</dbReference>
<evidence type="ECO:0000259" key="1">
    <source>
        <dbReference type="Pfam" id="PF01425"/>
    </source>
</evidence>
<reference evidence="2 3" key="1">
    <citation type="submission" date="2020-11" db="EMBL/GenBank/DDBJ databases">
        <title>Algicoccus daihaiensis sp.nov., isolated from Daihai Lake in Inner Mongolia.</title>
        <authorList>
            <person name="Kai J."/>
        </authorList>
    </citation>
    <scope>NUCLEOTIDE SEQUENCE [LARGE SCALE GENOMIC DNA]</scope>
    <source>
        <strain evidence="3">f23</strain>
    </source>
</reference>
<dbReference type="PROSITE" id="PS00571">
    <property type="entry name" value="AMIDASES"/>
    <property type="match status" value="1"/>
</dbReference>
<name>A0ABY4AGA7_9BURK</name>
<evidence type="ECO:0000313" key="2">
    <source>
        <dbReference type="EMBL" id="UOD49318.1"/>
    </source>
</evidence>
<dbReference type="PANTHER" id="PTHR11895:SF176">
    <property type="entry name" value="AMIDASE AMID-RELATED"/>
    <property type="match status" value="1"/>
</dbReference>
<sequence length="454" mass="47796">MLSGEPYTLLNVTQSLREGKVTALQLTQACLARIKDPKGQGSVAFTRVFEEQALADAKASDVRRAQADCLSEIDGVPISIKDLFDIAGLPTTAGSVVLSDAKPAAADALVVKRLREAGAVILGTTNMTEFAYSGLGLNPHYGTPLSPWDRQTGHIAGGSSSGAAVSVADAMAIAAVGTDTGGSVRIPAAFCGLVGYKPTARRIDMSGALPLSAYLDSIGPIARTVADCAWLACVMAAEPVSVPAPIGLDGLRLGVPNQLVLDGMDDVVSSTFAVTCDLLEQSGVQIVSLDLPELLEIATMNAAGGFTAAEAWAWHQDLLNSRQSEYDPRVAVRIRRGQSLDTPYIAKLEQQRRDWIARVQAKLHSVDALLMPTVPIVPPALGPLQDNDELYAQTNLLVLRNPTVINFLDGCAISLPCHHRGQPPVGMMLAGLSGQDDKVLAIALACEAIMSNQD</sequence>
<dbReference type="Pfam" id="PF01425">
    <property type="entry name" value="Amidase"/>
    <property type="match status" value="1"/>
</dbReference>
<dbReference type="Proteomes" id="UP000831607">
    <property type="component" value="Chromosome"/>
</dbReference>
<proteinExistence type="predicted"/>
<protein>
    <submittedName>
        <fullName evidence="2">Amidase</fullName>
    </submittedName>
</protein>
<organism evidence="2 3">
    <name type="scientific">Orrella daihaiensis</name>
    <dbReference type="NCBI Taxonomy" id="2782176"/>
    <lineage>
        <taxon>Bacteria</taxon>
        <taxon>Pseudomonadati</taxon>
        <taxon>Pseudomonadota</taxon>
        <taxon>Betaproteobacteria</taxon>
        <taxon>Burkholderiales</taxon>
        <taxon>Alcaligenaceae</taxon>
        <taxon>Orrella</taxon>
    </lineage>
</organism>
<keyword evidence="3" id="KW-1185">Reference proteome</keyword>
<dbReference type="InterPro" id="IPR000120">
    <property type="entry name" value="Amidase"/>
</dbReference>
<accession>A0ABY4AGA7</accession>
<evidence type="ECO:0000313" key="3">
    <source>
        <dbReference type="Proteomes" id="UP000831607"/>
    </source>
</evidence>
<dbReference type="RefSeq" id="WP_243477473.1">
    <property type="nucleotide sequence ID" value="NZ_CP063982.1"/>
</dbReference>
<dbReference type="NCBIfam" id="NF005460">
    <property type="entry name" value="PRK07056.1"/>
    <property type="match status" value="1"/>
</dbReference>
<dbReference type="SUPFAM" id="SSF75304">
    <property type="entry name" value="Amidase signature (AS) enzymes"/>
    <property type="match status" value="1"/>
</dbReference>
<dbReference type="Gene3D" id="3.90.1300.10">
    <property type="entry name" value="Amidase signature (AS) domain"/>
    <property type="match status" value="1"/>
</dbReference>
<gene>
    <name evidence="2" type="ORF">DHf2319_07375</name>
</gene>
<dbReference type="InterPro" id="IPR023631">
    <property type="entry name" value="Amidase_dom"/>
</dbReference>
<dbReference type="InterPro" id="IPR020556">
    <property type="entry name" value="Amidase_CS"/>
</dbReference>